<dbReference type="NCBIfam" id="TIGR00756">
    <property type="entry name" value="PPR"/>
    <property type="match status" value="3"/>
</dbReference>
<dbReference type="Proteomes" id="UP000594263">
    <property type="component" value="Unplaced"/>
</dbReference>
<keyword evidence="1" id="KW-0677">Repeat</keyword>
<organism evidence="3 4">
    <name type="scientific">Kalanchoe fedtschenkoi</name>
    <name type="common">Lavender scallops</name>
    <name type="synonym">South American air plant</name>
    <dbReference type="NCBI Taxonomy" id="63787"/>
    <lineage>
        <taxon>Eukaryota</taxon>
        <taxon>Viridiplantae</taxon>
        <taxon>Streptophyta</taxon>
        <taxon>Embryophyta</taxon>
        <taxon>Tracheophyta</taxon>
        <taxon>Spermatophyta</taxon>
        <taxon>Magnoliopsida</taxon>
        <taxon>eudicotyledons</taxon>
        <taxon>Gunneridae</taxon>
        <taxon>Pentapetalae</taxon>
        <taxon>Saxifragales</taxon>
        <taxon>Crassulaceae</taxon>
        <taxon>Kalanchoe</taxon>
    </lineage>
</organism>
<name>A0A7N0V880_KALFE</name>
<dbReference type="SUPFAM" id="SSF48452">
    <property type="entry name" value="TPR-like"/>
    <property type="match status" value="1"/>
</dbReference>
<dbReference type="AlphaFoldDB" id="A0A7N0V880"/>
<evidence type="ECO:0008006" key="5">
    <source>
        <dbReference type="Google" id="ProtNLM"/>
    </source>
</evidence>
<protein>
    <recommendedName>
        <fullName evidence="5">Pentatricopeptide repeat-containing protein</fullName>
    </recommendedName>
</protein>
<dbReference type="GO" id="GO:0009451">
    <property type="term" value="P:RNA modification"/>
    <property type="evidence" value="ECO:0007669"/>
    <property type="project" value="InterPro"/>
</dbReference>
<keyword evidence="4" id="KW-1185">Reference proteome</keyword>
<dbReference type="GO" id="GO:0003723">
    <property type="term" value="F:RNA binding"/>
    <property type="evidence" value="ECO:0007669"/>
    <property type="project" value="InterPro"/>
</dbReference>
<dbReference type="InterPro" id="IPR002885">
    <property type="entry name" value="PPR_rpt"/>
</dbReference>
<evidence type="ECO:0000256" key="1">
    <source>
        <dbReference type="ARBA" id="ARBA00022737"/>
    </source>
</evidence>
<dbReference type="PANTHER" id="PTHR47926">
    <property type="entry name" value="PENTATRICOPEPTIDE REPEAT-CONTAINING PROTEIN"/>
    <property type="match status" value="1"/>
</dbReference>
<dbReference type="Gramene" id="Kaladp0351s0004.1.v1.1">
    <property type="protein sequence ID" value="Kaladp0351s0004.1.v1.1.CDS.1"/>
    <property type="gene ID" value="Kaladp0351s0004.v1.1"/>
</dbReference>
<feature type="repeat" description="PPR" evidence="2">
    <location>
        <begin position="114"/>
        <end position="149"/>
    </location>
</feature>
<proteinExistence type="predicted"/>
<sequence>MVRRMIGEGERPDGYTFSMVLKASTCESSGFSAGGVAKEVHAQVLRAGVEPDDVLCTALVNSYVKGGEMRYARGVFDSVLEKNVVCSTSIISGYMNEGLVEEAEYIFGRTVAKDVVAFNAMIEGYSKKVESARKGIDVFVDMLRFGFRPTLSTFASVIGACSVLAAVEAGQQVQSQLIKANLSGDIQMGSALVDMFSKCGKIEEARQVFDQMCDRNVYTWTSMIDGYGKNGNPSKALELFSKMQRECLTAPNDVTFLSAISACGHAGLVTRGMSIFESMEKDYSIKPGMEHYACMVDLIGRAGGLHRAWEFIQSMPEKPNADVWAALLSSCRLHGDVAMADLAANELFKLNADGNPRPGAYVALSNTLAEHGKWDNASEIRELMKVKQIAKGTGHLIV</sequence>
<dbReference type="InterPro" id="IPR011990">
    <property type="entry name" value="TPR-like_helical_dom_sf"/>
</dbReference>
<evidence type="ECO:0000313" key="3">
    <source>
        <dbReference type="EnsemblPlants" id="Kaladp0351s0004.1.v1.1.CDS.1"/>
    </source>
</evidence>
<dbReference type="Pfam" id="PF20431">
    <property type="entry name" value="E_motif"/>
    <property type="match status" value="1"/>
</dbReference>
<evidence type="ECO:0000313" key="4">
    <source>
        <dbReference type="Proteomes" id="UP000594263"/>
    </source>
</evidence>
<reference evidence="3" key="1">
    <citation type="submission" date="2021-01" db="UniProtKB">
        <authorList>
            <consortium name="EnsemblPlants"/>
        </authorList>
    </citation>
    <scope>IDENTIFICATION</scope>
</reference>
<dbReference type="OMA" id="LERNIMC"/>
<dbReference type="EnsemblPlants" id="Kaladp0351s0004.1.v1.1">
    <property type="protein sequence ID" value="Kaladp0351s0004.1.v1.1.CDS.1"/>
    <property type="gene ID" value="Kaladp0351s0004.v1.1"/>
</dbReference>
<dbReference type="Pfam" id="PF01535">
    <property type="entry name" value="PPR"/>
    <property type="match status" value="5"/>
</dbReference>
<dbReference type="Pfam" id="PF13041">
    <property type="entry name" value="PPR_2"/>
    <property type="match status" value="1"/>
</dbReference>
<accession>A0A7N0V880</accession>
<feature type="repeat" description="PPR" evidence="2">
    <location>
        <begin position="185"/>
        <end position="215"/>
    </location>
</feature>
<dbReference type="InterPro" id="IPR046960">
    <property type="entry name" value="PPR_At4g14850-like_plant"/>
</dbReference>
<dbReference type="PROSITE" id="PS51375">
    <property type="entry name" value="PPR"/>
    <property type="match status" value="3"/>
</dbReference>
<evidence type="ECO:0000256" key="2">
    <source>
        <dbReference type="PROSITE-ProRule" id="PRU00708"/>
    </source>
</evidence>
<feature type="repeat" description="PPR" evidence="2">
    <location>
        <begin position="216"/>
        <end position="250"/>
    </location>
</feature>
<dbReference type="PANTHER" id="PTHR47926:SF535">
    <property type="entry name" value="PENTACOTRIPEPTIDE-REPEAT REGION OF PRORP DOMAIN-CONTAINING PROTEIN"/>
    <property type="match status" value="1"/>
</dbReference>
<dbReference type="FunFam" id="1.25.40.10:FF:000090">
    <property type="entry name" value="Pentatricopeptide repeat-containing protein, chloroplastic"/>
    <property type="match status" value="1"/>
</dbReference>
<dbReference type="InterPro" id="IPR046848">
    <property type="entry name" value="E_motif"/>
</dbReference>
<dbReference type="Gene3D" id="1.25.40.10">
    <property type="entry name" value="Tetratricopeptide repeat domain"/>
    <property type="match status" value="3"/>
</dbReference>